<sequence>MENEFNRNRAAKQEQRPWLTKFEAFFEPDYKERVEQINGALSLIQNGSVGRFKQRGCARTGMRYGTSTATMGEIRSKTSEPFRMV</sequence>
<accession>A0ABR2A5K1</accession>
<organism evidence="1 2">
    <name type="scientific">Hibiscus sabdariffa</name>
    <name type="common">roselle</name>
    <dbReference type="NCBI Taxonomy" id="183260"/>
    <lineage>
        <taxon>Eukaryota</taxon>
        <taxon>Viridiplantae</taxon>
        <taxon>Streptophyta</taxon>
        <taxon>Embryophyta</taxon>
        <taxon>Tracheophyta</taxon>
        <taxon>Spermatophyta</taxon>
        <taxon>Magnoliopsida</taxon>
        <taxon>eudicotyledons</taxon>
        <taxon>Gunneridae</taxon>
        <taxon>Pentapetalae</taxon>
        <taxon>rosids</taxon>
        <taxon>malvids</taxon>
        <taxon>Malvales</taxon>
        <taxon>Malvaceae</taxon>
        <taxon>Malvoideae</taxon>
        <taxon>Hibiscus</taxon>
    </lineage>
</organism>
<dbReference type="Proteomes" id="UP001396334">
    <property type="component" value="Unassembled WGS sequence"/>
</dbReference>
<proteinExistence type="predicted"/>
<comment type="caution">
    <text evidence="1">The sequence shown here is derived from an EMBL/GenBank/DDBJ whole genome shotgun (WGS) entry which is preliminary data.</text>
</comment>
<dbReference type="EMBL" id="JBBPBN010000354">
    <property type="protein sequence ID" value="KAK8488329.1"/>
    <property type="molecule type" value="Genomic_DNA"/>
</dbReference>
<reference evidence="1 2" key="1">
    <citation type="journal article" date="2024" name="G3 (Bethesda)">
        <title>Genome assembly of Hibiscus sabdariffa L. provides insights into metabolisms of medicinal natural products.</title>
        <authorList>
            <person name="Kim T."/>
        </authorList>
    </citation>
    <scope>NUCLEOTIDE SEQUENCE [LARGE SCALE GENOMIC DNA]</scope>
    <source>
        <strain evidence="1">TK-2024</strain>
        <tissue evidence="1">Old leaves</tissue>
    </source>
</reference>
<name>A0ABR2A5K1_9ROSI</name>
<protein>
    <submittedName>
        <fullName evidence="1">Uncharacterized protein</fullName>
    </submittedName>
</protein>
<evidence type="ECO:0000313" key="1">
    <source>
        <dbReference type="EMBL" id="KAK8488329.1"/>
    </source>
</evidence>
<evidence type="ECO:0000313" key="2">
    <source>
        <dbReference type="Proteomes" id="UP001396334"/>
    </source>
</evidence>
<keyword evidence="2" id="KW-1185">Reference proteome</keyword>
<gene>
    <name evidence="1" type="ORF">V6N11_069090</name>
</gene>